<keyword evidence="3" id="KW-1185">Reference proteome</keyword>
<name>A0ABN7SNP5_OIKDI</name>
<feature type="region of interest" description="Disordered" evidence="1">
    <location>
        <begin position="1"/>
        <end position="39"/>
    </location>
</feature>
<evidence type="ECO:0000313" key="2">
    <source>
        <dbReference type="EMBL" id="CAG5102713.1"/>
    </source>
</evidence>
<evidence type="ECO:0000313" key="3">
    <source>
        <dbReference type="Proteomes" id="UP001158576"/>
    </source>
</evidence>
<dbReference type="Proteomes" id="UP001158576">
    <property type="component" value="Chromosome 1"/>
</dbReference>
<protein>
    <submittedName>
        <fullName evidence="2">Oidioi.mRNA.OKI2018_I69.chr1.g430.t1.cds</fullName>
    </submittedName>
</protein>
<evidence type="ECO:0000256" key="1">
    <source>
        <dbReference type="SAM" id="MobiDB-lite"/>
    </source>
</evidence>
<dbReference type="EMBL" id="OU015566">
    <property type="protein sequence ID" value="CAG5102713.1"/>
    <property type="molecule type" value="Genomic_DNA"/>
</dbReference>
<reference evidence="2 3" key="1">
    <citation type="submission" date="2021-04" db="EMBL/GenBank/DDBJ databases">
        <authorList>
            <person name="Bliznina A."/>
        </authorList>
    </citation>
    <scope>NUCLEOTIDE SEQUENCE [LARGE SCALE GENOMIC DNA]</scope>
</reference>
<organism evidence="2 3">
    <name type="scientific">Oikopleura dioica</name>
    <name type="common">Tunicate</name>
    <dbReference type="NCBI Taxonomy" id="34765"/>
    <lineage>
        <taxon>Eukaryota</taxon>
        <taxon>Metazoa</taxon>
        <taxon>Chordata</taxon>
        <taxon>Tunicata</taxon>
        <taxon>Appendicularia</taxon>
        <taxon>Copelata</taxon>
        <taxon>Oikopleuridae</taxon>
        <taxon>Oikopleura</taxon>
    </lineage>
</organism>
<sequence>MGRKKQAQQKRSSRRTETVRQKTPPKPYRGLPPASPPLSPREYLEVHSLDPLDSLFVVNETVAANESALEDTIVGGENLVPIEATEPTRAHRQLVFDSDESSDGDEHDRAFIEEPAFGPRRAKHCITYRGLIRKVGPNNPAEVIRYLGENGDKGRWFFRPVYGRFCKTSHGFLRFNEELYEGTGDDLERILKILDKIFRNRTTEMAEFEEELNRGEIGVVLETKTHLLPLKNIQFGIASLKKTDPDRRAEHDEAPAYASEP</sequence>
<feature type="compositionally biased region" description="Basic residues" evidence="1">
    <location>
        <begin position="1"/>
        <end position="13"/>
    </location>
</feature>
<proteinExistence type="predicted"/>
<gene>
    <name evidence="2" type="ORF">OKIOD_LOCUS9195</name>
</gene>
<accession>A0ABN7SNP5</accession>